<dbReference type="PROSITE" id="PS51729">
    <property type="entry name" value="GNAT_YJDJ"/>
    <property type="match status" value="1"/>
</dbReference>
<dbReference type="InterPro" id="IPR031165">
    <property type="entry name" value="GNAT_YJDJ"/>
</dbReference>
<dbReference type="InterPro" id="IPR016181">
    <property type="entry name" value="Acyl_CoA_acyltransferase"/>
</dbReference>
<organism evidence="2 3">
    <name type="scientific">Nitratireductor indicus C115</name>
    <dbReference type="NCBI Taxonomy" id="1231190"/>
    <lineage>
        <taxon>Bacteria</taxon>
        <taxon>Pseudomonadati</taxon>
        <taxon>Pseudomonadota</taxon>
        <taxon>Alphaproteobacteria</taxon>
        <taxon>Hyphomicrobiales</taxon>
        <taxon>Phyllobacteriaceae</taxon>
        <taxon>Nitratireductor</taxon>
    </lineage>
</organism>
<reference evidence="2 3" key="1">
    <citation type="journal article" date="2012" name="J. Bacteriol.">
        <title>Genome Sequence of Nitratireductor indicus Type Strain C115.</title>
        <authorList>
            <person name="Lai Q."/>
            <person name="Li G."/>
            <person name="Yu Z."/>
            <person name="Shao Z."/>
        </authorList>
    </citation>
    <scope>NUCLEOTIDE SEQUENCE [LARGE SCALE GENOMIC DNA]</scope>
    <source>
        <strain evidence="2 3">C115</strain>
    </source>
</reference>
<dbReference type="PANTHER" id="PTHR31435">
    <property type="entry name" value="PROTEIN NATD1"/>
    <property type="match status" value="1"/>
</dbReference>
<evidence type="ECO:0000313" key="2">
    <source>
        <dbReference type="EMBL" id="EKF41982.1"/>
    </source>
</evidence>
<keyword evidence="3" id="KW-1185">Reference proteome</keyword>
<dbReference type="eggNOG" id="COG2388">
    <property type="taxonomic scope" value="Bacteria"/>
</dbReference>
<sequence length="98" mass="10794">MSDTKAITIEDNGSKGRYVYRADGHEAEMTFSRVGTSQIIIDHTGVPDAFRGQGVGVALVTRAVEDARASGIKIRPLCPFAAAQFRRHPEWHDVLVDR</sequence>
<dbReference type="SUPFAM" id="SSF55729">
    <property type="entry name" value="Acyl-CoA N-acyltransferases (Nat)"/>
    <property type="match status" value="1"/>
</dbReference>
<accession>K2PLI9</accession>
<dbReference type="Proteomes" id="UP000007374">
    <property type="component" value="Unassembled WGS sequence"/>
</dbReference>
<dbReference type="PATRIC" id="fig|1231190.3.peg.2689"/>
<dbReference type="STRING" id="721133.SAMN05216176_104136"/>
<dbReference type="Pfam" id="PF14542">
    <property type="entry name" value="Acetyltransf_CG"/>
    <property type="match status" value="1"/>
</dbReference>
<evidence type="ECO:0000313" key="3">
    <source>
        <dbReference type="Proteomes" id="UP000007374"/>
    </source>
</evidence>
<dbReference type="CDD" id="cd04301">
    <property type="entry name" value="NAT_SF"/>
    <property type="match status" value="1"/>
</dbReference>
<dbReference type="OrthoDB" id="9800945at2"/>
<gene>
    <name evidence="2" type="ORF">NA8A_12955</name>
</gene>
<dbReference type="Gene3D" id="3.40.630.30">
    <property type="match status" value="1"/>
</dbReference>
<feature type="domain" description="N-acetyltransferase" evidence="1">
    <location>
        <begin position="10"/>
        <end position="96"/>
    </location>
</feature>
<name>K2PLI9_9HYPH</name>
<dbReference type="AlphaFoldDB" id="K2PLI9"/>
<dbReference type="PANTHER" id="PTHR31435:SF10">
    <property type="entry name" value="BSR4717 PROTEIN"/>
    <property type="match status" value="1"/>
</dbReference>
<dbReference type="InterPro" id="IPR045057">
    <property type="entry name" value="Gcn5-rel_NAT"/>
</dbReference>
<dbReference type="RefSeq" id="WP_009450766.1">
    <property type="nucleotide sequence ID" value="NZ_AMSI01000008.1"/>
</dbReference>
<protein>
    <recommendedName>
        <fullName evidence="1">N-acetyltransferase domain-containing protein</fullName>
    </recommendedName>
</protein>
<comment type="caution">
    <text evidence="2">The sequence shown here is derived from an EMBL/GenBank/DDBJ whole genome shotgun (WGS) entry which is preliminary data.</text>
</comment>
<evidence type="ECO:0000259" key="1">
    <source>
        <dbReference type="PROSITE" id="PS51729"/>
    </source>
</evidence>
<proteinExistence type="predicted"/>
<dbReference type="EMBL" id="AMSI01000008">
    <property type="protein sequence ID" value="EKF41982.1"/>
    <property type="molecule type" value="Genomic_DNA"/>
</dbReference>